<dbReference type="Proteomes" id="UP000830055">
    <property type="component" value="Chromosome"/>
</dbReference>
<sequence length="735" mass="79571">MVYKILPFLEWFKDYSVGKFRIDLLAGITVALVLIPQSMAYAQLAGLPAYYGLYAAFLPPMIASLFGSSRQLATGPVAVVSLMSAASLAPLATAGSAEFIAYSIALALSVGIFQFLLGVLRLGLVVNFLSHPVVNGFTNAAAIIIATSQFSKFFGVNVDNAEHHYETMIRVAQAAMDYTHWPTLLFGIAAVAIMVTLRKINPRIPNVLIAVALTTIISYLIGFNKDELVGLPAVQVPEAQQKIAAFNQTVATINQYGDERAKLGLQLEELLAQEKEAGHDGHGVPSVEQVELRSKIEIVGIHLEEAKQKVGQLRQELRSMKFSAVGEKGNVAFYRLGELPVGSEAYGKIWRLSVGNNPLNVEKLKLVGGGAIVGTIPEGLPKFVIPEVDGKIFLKLLPMAVIISLLGFMEAIAIAKAMAAQTGQKLDPNQELIGQGLANMLGSIGSSYAVSGSFSRSAVNLQAGAVSGVSSVVTSLMVVVTLLFLTPLLYHLPQAVLAAVIMMAVIGLLNVKGFIHAWKAQWYDGAISILSFVVTLYFAPHLDKGIMVGVVLSMIIFLYKSMRPVVASLSMSEDKVLKSADYYRLKGCRHISVVRFDGALFFANASYLDEQVLKFRNECPDLRYILLDARGINDMDASGEEALAMLVKRVRSAGLGFAICGLKGQVIDVMERTGLYDEIGKEHIYADSRAATADIVEKIHRGTDLPEGGCDNCPLTKYLPLEDQENIKKARSKRK</sequence>
<evidence type="ECO:0000256" key="2">
    <source>
        <dbReference type="ARBA" id="ARBA00022692"/>
    </source>
</evidence>
<dbReference type="InterPro" id="IPR011547">
    <property type="entry name" value="SLC26A/SulP_dom"/>
</dbReference>
<feature type="transmembrane region" description="Helical" evidence="5">
    <location>
        <begin position="48"/>
        <end position="66"/>
    </location>
</feature>
<dbReference type="InterPro" id="IPR036513">
    <property type="entry name" value="STAS_dom_sf"/>
</dbReference>
<dbReference type="CDD" id="cd07042">
    <property type="entry name" value="STAS_SulP_like_sulfate_transporter"/>
    <property type="match status" value="1"/>
</dbReference>
<comment type="subcellular location">
    <subcellularLocation>
        <location evidence="1">Membrane</location>
        <topology evidence="1">Multi-pass membrane protein</topology>
    </subcellularLocation>
</comment>
<evidence type="ECO:0000256" key="1">
    <source>
        <dbReference type="ARBA" id="ARBA00004141"/>
    </source>
</evidence>
<dbReference type="PANTHER" id="PTHR11814">
    <property type="entry name" value="SULFATE TRANSPORTER"/>
    <property type="match status" value="1"/>
</dbReference>
<evidence type="ECO:0000256" key="3">
    <source>
        <dbReference type="ARBA" id="ARBA00022989"/>
    </source>
</evidence>
<feature type="transmembrane region" description="Helical" evidence="5">
    <location>
        <begin position="136"/>
        <end position="158"/>
    </location>
</feature>
<proteinExistence type="predicted"/>
<feature type="transmembrane region" description="Helical" evidence="5">
    <location>
        <begin position="392"/>
        <end position="415"/>
    </location>
</feature>
<accession>A0ABM7WB01</accession>
<evidence type="ECO:0000256" key="5">
    <source>
        <dbReference type="SAM" id="Phobius"/>
    </source>
</evidence>
<feature type="transmembrane region" description="Helical" evidence="5">
    <location>
        <begin position="204"/>
        <end position="222"/>
    </location>
</feature>
<gene>
    <name evidence="7" type="ORF">DPPLL_25270</name>
</gene>
<dbReference type="InterPro" id="IPR001902">
    <property type="entry name" value="SLC26A/SulP_fam"/>
</dbReference>
<feature type="transmembrane region" description="Helical" evidence="5">
    <location>
        <begin position="491"/>
        <end position="510"/>
    </location>
</feature>
<dbReference type="SUPFAM" id="SSF52091">
    <property type="entry name" value="SpoIIaa-like"/>
    <property type="match status" value="1"/>
</dbReference>
<reference evidence="7 8" key="1">
    <citation type="submission" date="2022-01" db="EMBL/GenBank/DDBJ databases">
        <title>Desulfofustis limnae sp. nov., a novel mesophilic sulfate-reducing bacterium isolated from marsh soil.</title>
        <authorList>
            <person name="Watanabe M."/>
            <person name="Takahashi A."/>
            <person name="Kojima H."/>
            <person name="Fukui M."/>
        </authorList>
    </citation>
    <scope>NUCLEOTIDE SEQUENCE [LARGE SCALE GENOMIC DNA]</scope>
    <source>
        <strain evidence="7 8">PPLL</strain>
    </source>
</reference>
<evidence type="ECO:0000313" key="8">
    <source>
        <dbReference type="Proteomes" id="UP000830055"/>
    </source>
</evidence>
<protein>
    <recommendedName>
        <fullName evidence="6">STAS domain-containing protein</fullName>
    </recommendedName>
</protein>
<evidence type="ECO:0000313" key="7">
    <source>
        <dbReference type="EMBL" id="BDD88162.1"/>
    </source>
</evidence>
<feature type="transmembrane region" description="Helical" evidence="5">
    <location>
        <begin position="178"/>
        <end position="197"/>
    </location>
</feature>
<dbReference type="Pfam" id="PF01740">
    <property type="entry name" value="STAS"/>
    <property type="match status" value="1"/>
</dbReference>
<feature type="transmembrane region" description="Helical" evidence="5">
    <location>
        <begin position="20"/>
        <end position="42"/>
    </location>
</feature>
<feature type="transmembrane region" description="Helical" evidence="5">
    <location>
        <begin position="545"/>
        <end position="562"/>
    </location>
</feature>
<feature type="transmembrane region" description="Helical" evidence="5">
    <location>
        <begin position="522"/>
        <end position="539"/>
    </location>
</feature>
<dbReference type="EMBL" id="AP025516">
    <property type="protein sequence ID" value="BDD88162.1"/>
    <property type="molecule type" value="Genomic_DNA"/>
</dbReference>
<dbReference type="InterPro" id="IPR002645">
    <property type="entry name" value="STAS_dom"/>
</dbReference>
<feature type="transmembrane region" description="Helical" evidence="5">
    <location>
        <begin position="99"/>
        <end position="124"/>
    </location>
</feature>
<organism evidence="7 8">
    <name type="scientific">Desulfofustis limnaeus</name>
    <dbReference type="NCBI Taxonomy" id="2740163"/>
    <lineage>
        <taxon>Bacteria</taxon>
        <taxon>Pseudomonadati</taxon>
        <taxon>Thermodesulfobacteriota</taxon>
        <taxon>Desulfobulbia</taxon>
        <taxon>Desulfobulbales</taxon>
        <taxon>Desulfocapsaceae</taxon>
        <taxon>Desulfofustis</taxon>
    </lineage>
</organism>
<keyword evidence="3 5" id="KW-1133">Transmembrane helix</keyword>
<feature type="transmembrane region" description="Helical" evidence="5">
    <location>
        <begin position="463"/>
        <end position="485"/>
    </location>
</feature>
<keyword evidence="4 5" id="KW-0472">Membrane</keyword>
<dbReference type="PROSITE" id="PS50801">
    <property type="entry name" value="STAS"/>
    <property type="match status" value="1"/>
</dbReference>
<dbReference type="Pfam" id="PF00916">
    <property type="entry name" value="Sulfate_transp"/>
    <property type="match status" value="2"/>
</dbReference>
<evidence type="ECO:0000259" key="6">
    <source>
        <dbReference type="PROSITE" id="PS50801"/>
    </source>
</evidence>
<keyword evidence="2 5" id="KW-0812">Transmembrane</keyword>
<dbReference type="RefSeq" id="WP_284151548.1">
    <property type="nucleotide sequence ID" value="NZ_AP025516.1"/>
</dbReference>
<keyword evidence="8" id="KW-1185">Reference proteome</keyword>
<name>A0ABM7WB01_9BACT</name>
<feature type="transmembrane region" description="Helical" evidence="5">
    <location>
        <begin position="73"/>
        <end position="93"/>
    </location>
</feature>
<feature type="domain" description="STAS" evidence="6">
    <location>
        <begin position="591"/>
        <end position="695"/>
    </location>
</feature>
<dbReference type="Gene3D" id="3.30.750.24">
    <property type="entry name" value="STAS domain"/>
    <property type="match status" value="1"/>
</dbReference>
<evidence type="ECO:0000256" key="4">
    <source>
        <dbReference type="ARBA" id="ARBA00023136"/>
    </source>
</evidence>